<dbReference type="InterPro" id="IPR006016">
    <property type="entry name" value="UspA"/>
</dbReference>
<dbReference type="CDD" id="cd00293">
    <property type="entry name" value="USP-like"/>
    <property type="match status" value="1"/>
</dbReference>
<sequence>MYNRILLPTDGSELSARGVDHGLALAKALNLPVTVVSVIVPLTGFALQGIVQAEAMDSYNEGRRKEIEDLEKIIGEKAKSAGVVADFVSKVHLSPAVAILETAAERSCGLIVISSHGRRGISRLMLGSQTSEVLSEAGIPVLVVK</sequence>
<name>A0ABR9IQJ9_RHIVS</name>
<dbReference type="PANTHER" id="PTHR46268">
    <property type="entry name" value="STRESS RESPONSE PROTEIN NHAX"/>
    <property type="match status" value="1"/>
</dbReference>
<proteinExistence type="inferred from homology"/>
<dbReference type="EMBL" id="JADBEC010000001">
    <property type="protein sequence ID" value="MBE1505460.1"/>
    <property type="molecule type" value="Genomic_DNA"/>
</dbReference>
<reference evidence="3 4" key="1">
    <citation type="submission" date="2020-10" db="EMBL/GenBank/DDBJ databases">
        <title>Sequencing the genomes of 1000 actinobacteria strains.</title>
        <authorList>
            <person name="Klenk H.-P."/>
        </authorList>
    </citation>
    <scope>NUCLEOTIDE SEQUENCE [LARGE SCALE GENOMIC DNA]</scope>
    <source>
        <strain evidence="3 4">DSM 7307</strain>
    </source>
</reference>
<dbReference type="InterPro" id="IPR014729">
    <property type="entry name" value="Rossmann-like_a/b/a_fold"/>
</dbReference>
<protein>
    <submittedName>
        <fullName evidence="3">Nucleotide-binding universal stress UspA family protein</fullName>
    </submittedName>
</protein>
<dbReference type="PRINTS" id="PR01438">
    <property type="entry name" value="UNVRSLSTRESS"/>
</dbReference>
<evidence type="ECO:0000313" key="3">
    <source>
        <dbReference type="EMBL" id="MBE1505460.1"/>
    </source>
</evidence>
<accession>A0ABR9IQJ9</accession>
<dbReference type="InterPro" id="IPR006015">
    <property type="entry name" value="Universal_stress_UspA"/>
</dbReference>
<keyword evidence="4" id="KW-1185">Reference proteome</keyword>
<feature type="domain" description="UspA" evidence="2">
    <location>
        <begin position="1"/>
        <end position="145"/>
    </location>
</feature>
<dbReference type="SUPFAM" id="SSF52402">
    <property type="entry name" value="Adenine nucleotide alpha hydrolases-like"/>
    <property type="match status" value="1"/>
</dbReference>
<dbReference type="Pfam" id="PF00582">
    <property type="entry name" value="Usp"/>
    <property type="match status" value="1"/>
</dbReference>
<evidence type="ECO:0000259" key="2">
    <source>
        <dbReference type="Pfam" id="PF00582"/>
    </source>
</evidence>
<dbReference type="PANTHER" id="PTHR46268:SF15">
    <property type="entry name" value="UNIVERSAL STRESS PROTEIN HP_0031"/>
    <property type="match status" value="1"/>
</dbReference>
<dbReference type="Gene3D" id="3.40.50.620">
    <property type="entry name" value="HUPs"/>
    <property type="match status" value="1"/>
</dbReference>
<gene>
    <name evidence="3" type="ORF">H4W29_002641</name>
</gene>
<evidence type="ECO:0000256" key="1">
    <source>
        <dbReference type="ARBA" id="ARBA00008791"/>
    </source>
</evidence>
<comment type="caution">
    <text evidence="3">The sequence shown here is derived from an EMBL/GenBank/DDBJ whole genome shotgun (WGS) entry which is preliminary data.</text>
</comment>
<evidence type="ECO:0000313" key="4">
    <source>
        <dbReference type="Proteomes" id="UP000620262"/>
    </source>
</evidence>
<comment type="similarity">
    <text evidence="1">Belongs to the universal stress protein A family.</text>
</comment>
<dbReference type="RefSeq" id="WP_192729310.1">
    <property type="nucleotide sequence ID" value="NZ_BAAAVL010000020.1"/>
</dbReference>
<organism evidence="3 4">
    <name type="scientific">Rhizobium viscosum</name>
    <name type="common">Arthrobacter viscosus</name>
    <dbReference type="NCBI Taxonomy" id="1673"/>
    <lineage>
        <taxon>Bacteria</taxon>
        <taxon>Pseudomonadati</taxon>
        <taxon>Pseudomonadota</taxon>
        <taxon>Alphaproteobacteria</taxon>
        <taxon>Hyphomicrobiales</taxon>
        <taxon>Rhizobiaceae</taxon>
        <taxon>Rhizobium/Agrobacterium group</taxon>
        <taxon>Rhizobium</taxon>
    </lineage>
</organism>
<dbReference type="Proteomes" id="UP000620262">
    <property type="component" value="Unassembled WGS sequence"/>
</dbReference>